<keyword evidence="3 9" id="KW-0378">Hydrolase</keyword>
<dbReference type="SMART" id="SM00382">
    <property type="entry name" value="AAA"/>
    <property type="match status" value="1"/>
</dbReference>
<comment type="caution">
    <text evidence="12">The sequence shown here is derived from an EMBL/GenBank/DDBJ whole genome shotgun (WGS) entry which is preliminary data.</text>
</comment>
<dbReference type="InterPro" id="IPR010285">
    <property type="entry name" value="DNA_helicase_pif1-like_DEAD"/>
</dbReference>
<evidence type="ECO:0000313" key="13">
    <source>
        <dbReference type="Proteomes" id="UP000803884"/>
    </source>
</evidence>
<dbReference type="GO" id="GO:0006310">
    <property type="term" value="P:DNA recombination"/>
    <property type="evidence" value="ECO:0007669"/>
    <property type="project" value="UniProtKB-KW"/>
</dbReference>
<evidence type="ECO:0000256" key="1">
    <source>
        <dbReference type="ARBA" id="ARBA00022741"/>
    </source>
</evidence>
<evidence type="ECO:0000256" key="9">
    <source>
        <dbReference type="RuleBase" id="RU363044"/>
    </source>
</evidence>
<dbReference type="InterPro" id="IPR049163">
    <property type="entry name" value="Pif1-like_2B_dom"/>
</dbReference>
<dbReference type="GO" id="GO:0043139">
    <property type="term" value="F:5'-3' DNA helicase activity"/>
    <property type="evidence" value="ECO:0007669"/>
    <property type="project" value="UniProtKB-EC"/>
</dbReference>
<dbReference type="AlphaFoldDB" id="A0AB34KUV5"/>
<organism evidence="12 13">
    <name type="scientific">Cladosporium halotolerans</name>
    <dbReference type="NCBI Taxonomy" id="1052096"/>
    <lineage>
        <taxon>Eukaryota</taxon>
        <taxon>Fungi</taxon>
        <taxon>Dikarya</taxon>
        <taxon>Ascomycota</taxon>
        <taxon>Pezizomycotina</taxon>
        <taxon>Dothideomycetes</taxon>
        <taxon>Dothideomycetidae</taxon>
        <taxon>Cladosporiales</taxon>
        <taxon>Cladosporiaceae</taxon>
        <taxon>Cladosporium</taxon>
    </lineage>
</organism>
<feature type="compositionally biased region" description="Polar residues" evidence="10">
    <location>
        <begin position="8"/>
        <end position="18"/>
    </location>
</feature>
<dbReference type="GeneID" id="96004922"/>
<comment type="cofactor">
    <cofactor evidence="9">
        <name>Mg(2+)</name>
        <dbReference type="ChEBI" id="CHEBI:18420"/>
    </cofactor>
</comment>
<evidence type="ECO:0000256" key="2">
    <source>
        <dbReference type="ARBA" id="ARBA00022763"/>
    </source>
</evidence>
<comment type="similarity">
    <text evidence="9">Belongs to the helicase family.</text>
</comment>
<evidence type="ECO:0000256" key="7">
    <source>
        <dbReference type="ARBA" id="ARBA00023204"/>
    </source>
</evidence>
<dbReference type="PANTHER" id="PTHR47642:SF5">
    <property type="entry name" value="ATP-DEPENDENT DNA HELICASE"/>
    <property type="match status" value="1"/>
</dbReference>
<keyword evidence="2 9" id="KW-0227">DNA damage</keyword>
<keyword evidence="5 9" id="KW-0067">ATP-binding</keyword>
<sequence>MRDRANSHYPSPGSNGPGSNRALKRPVCDFVEDSDEEDRKDVINLIDDAEPTHRGQSLLTPRTGKRPRMREAGSSSVPRSDRRGSESLHAASSSAPERGQRQDTYFELSAHTQTAALQKLRPDDDHERVYRAAVQDRRNLCVTGRAGTGKTTVLKGVVTRLEEKRIPVKVVAFSGTAALGGNGETINAFAGLGKQVNKSRAYYRNIARGGTVRERLRSVHVLIIDEVSMVSSEIFERLDMMMRAAHEEELPFGGVQIIVFGDFCQLAPVKPLQYCIECGHIRTWNPGAQVWECDNANHRSMAESDQWAFASPLWNEADFDYMLLGQVYRQDEQKLLGILDNQWHGKPFSPQERRLLERHRHDCNEQNAVHLFSMNKDVDRHNERLYRQHPGREYRYECQDDVHLQHPKFNYLTTRFRDGTLEKNFNHNYRPTLLLKPNMPVILTTNIDVSSGLVNGSQGTIVGFKHCTADELAQNRSTLQAAGSIYLKQRLDAVNQFTSRFSPGCDHTCFPIVRFADHPRDIAIRPDCSVEEFGDEPPYTLLMRTQVPLAPCWAMTIHKAQGMTLDRVVVNLRKCFAHGQAYVALSRARTLRGLKVEELAAGAGLLRMPEEVRSFLEERFGVTVDK</sequence>
<evidence type="ECO:0000256" key="10">
    <source>
        <dbReference type="SAM" id="MobiDB-lite"/>
    </source>
</evidence>
<name>A0AB34KUV5_9PEZI</name>
<dbReference type="GO" id="GO:0000723">
    <property type="term" value="P:telomere maintenance"/>
    <property type="evidence" value="ECO:0007669"/>
    <property type="project" value="InterPro"/>
</dbReference>
<dbReference type="Pfam" id="PF21530">
    <property type="entry name" value="Pif1_2B_dom"/>
    <property type="match status" value="1"/>
</dbReference>
<keyword evidence="13" id="KW-1185">Reference proteome</keyword>
<keyword evidence="6" id="KW-0238">DNA-binding</keyword>
<evidence type="ECO:0000256" key="8">
    <source>
        <dbReference type="ARBA" id="ARBA00023235"/>
    </source>
</evidence>
<feature type="domain" description="AAA+ ATPase" evidence="11">
    <location>
        <begin position="136"/>
        <end position="272"/>
    </location>
</feature>
<dbReference type="RefSeq" id="XP_069230927.1">
    <property type="nucleotide sequence ID" value="XM_069372084.1"/>
</dbReference>
<evidence type="ECO:0000256" key="5">
    <source>
        <dbReference type="ARBA" id="ARBA00022840"/>
    </source>
</evidence>
<evidence type="ECO:0000256" key="4">
    <source>
        <dbReference type="ARBA" id="ARBA00022806"/>
    </source>
</evidence>
<keyword evidence="8" id="KW-0413">Isomerase</keyword>
<dbReference type="PANTHER" id="PTHR47642">
    <property type="entry name" value="ATP-DEPENDENT DNA HELICASE"/>
    <property type="match status" value="1"/>
</dbReference>
<accession>A0AB34KUV5</accession>
<dbReference type="SUPFAM" id="SSF52540">
    <property type="entry name" value="P-loop containing nucleoside triphosphate hydrolases"/>
    <property type="match status" value="2"/>
</dbReference>
<keyword evidence="1 9" id="KW-0547">Nucleotide-binding</keyword>
<gene>
    <name evidence="12" type="ORF">WHR41_03478</name>
</gene>
<keyword evidence="9" id="KW-0233">DNA recombination</keyword>
<dbReference type="GO" id="GO:0005524">
    <property type="term" value="F:ATP binding"/>
    <property type="evidence" value="ECO:0007669"/>
    <property type="project" value="UniProtKB-KW"/>
</dbReference>
<evidence type="ECO:0000256" key="3">
    <source>
        <dbReference type="ARBA" id="ARBA00022801"/>
    </source>
</evidence>
<keyword evidence="4 9" id="KW-0347">Helicase</keyword>
<dbReference type="Pfam" id="PF05970">
    <property type="entry name" value="PIF1"/>
    <property type="match status" value="1"/>
</dbReference>
<evidence type="ECO:0000313" key="12">
    <source>
        <dbReference type="EMBL" id="KAL1587822.1"/>
    </source>
</evidence>
<dbReference type="InterPro" id="IPR027417">
    <property type="entry name" value="P-loop_NTPase"/>
</dbReference>
<comment type="catalytic activity">
    <reaction evidence="9">
        <text>ATP + H2O = ADP + phosphate + H(+)</text>
        <dbReference type="Rhea" id="RHEA:13065"/>
        <dbReference type="ChEBI" id="CHEBI:15377"/>
        <dbReference type="ChEBI" id="CHEBI:15378"/>
        <dbReference type="ChEBI" id="CHEBI:30616"/>
        <dbReference type="ChEBI" id="CHEBI:43474"/>
        <dbReference type="ChEBI" id="CHEBI:456216"/>
        <dbReference type="EC" id="5.6.2.3"/>
    </reaction>
</comment>
<reference evidence="12 13" key="1">
    <citation type="journal article" date="2020" name="Microbiol. Resour. Announc.">
        <title>Draft Genome Sequence of a Cladosporium Species Isolated from the Mesophotic Ascidian Didemnum maculosum.</title>
        <authorList>
            <person name="Gioti A."/>
            <person name="Siaperas R."/>
            <person name="Nikolaivits E."/>
            <person name="Le Goff G."/>
            <person name="Ouazzani J."/>
            <person name="Kotoulas G."/>
            <person name="Topakas E."/>
        </authorList>
    </citation>
    <scope>NUCLEOTIDE SEQUENCE [LARGE SCALE GENOMIC DNA]</scope>
    <source>
        <strain evidence="12 13">TM138-S3</strain>
    </source>
</reference>
<dbReference type="EMBL" id="JAAQHG020000009">
    <property type="protein sequence ID" value="KAL1587822.1"/>
    <property type="molecule type" value="Genomic_DNA"/>
</dbReference>
<evidence type="ECO:0000256" key="6">
    <source>
        <dbReference type="ARBA" id="ARBA00023125"/>
    </source>
</evidence>
<dbReference type="EC" id="5.6.2.3" evidence="9"/>
<dbReference type="CDD" id="cd18809">
    <property type="entry name" value="SF1_C_RecD"/>
    <property type="match status" value="1"/>
</dbReference>
<proteinExistence type="inferred from homology"/>
<evidence type="ECO:0000259" key="11">
    <source>
        <dbReference type="SMART" id="SM00382"/>
    </source>
</evidence>
<keyword evidence="7 9" id="KW-0234">DNA repair</keyword>
<dbReference type="Gene3D" id="3.40.50.300">
    <property type="entry name" value="P-loop containing nucleotide triphosphate hydrolases"/>
    <property type="match status" value="2"/>
</dbReference>
<protein>
    <recommendedName>
        <fullName evidence="9">ATP-dependent DNA helicase</fullName>
        <ecNumber evidence="9">5.6.2.3</ecNumber>
    </recommendedName>
</protein>
<dbReference type="GO" id="GO:0006281">
    <property type="term" value="P:DNA repair"/>
    <property type="evidence" value="ECO:0007669"/>
    <property type="project" value="UniProtKB-KW"/>
</dbReference>
<dbReference type="InterPro" id="IPR051055">
    <property type="entry name" value="PIF1_helicase"/>
</dbReference>
<dbReference type="InterPro" id="IPR003593">
    <property type="entry name" value="AAA+_ATPase"/>
</dbReference>
<dbReference type="Proteomes" id="UP000803884">
    <property type="component" value="Unassembled WGS sequence"/>
</dbReference>
<dbReference type="GO" id="GO:0016787">
    <property type="term" value="F:hydrolase activity"/>
    <property type="evidence" value="ECO:0007669"/>
    <property type="project" value="UniProtKB-KW"/>
</dbReference>
<feature type="region of interest" description="Disordered" evidence="10">
    <location>
        <begin position="1"/>
        <end position="101"/>
    </location>
</feature>